<organism evidence="8 9">
    <name type="scientific">Mycoemilia scoparia</name>
    <dbReference type="NCBI Taxonomy" id="417184"/>
    <lineage>
        <taxon>Eukaryota</taxon>
        <taxon>Fungi</taxon>
        <taxon>Fungi incertae sedis</taxon>
        <taxon>Zoopagomycota</taxon>
        <taxon>Kickxellomycotina</taxon>
        <taxon>Kickxellomycetes</taxon>
        <taxon>Kickxellales</taxon>
        <taxon>Kickxellaceae</taxon>
        <taxon>Mycoemilia</taxon>
    </lineage>
</organism>
<comment type="subcellular location">
    <subcellularLocation>
        <location evidence="5">Nucleus</location>
    </subcellularLocation>
</comment>
<dbReference type="SUPFAM" id="SSF46785">
    <property type="entry name" value="Winged helix' DNA-binding domain"/>
    <property type="match status" value="1"/>
</dbReference>
<dbReference type="OrthoDB" id="5954824at2759"/>
<evidence type="ECO:0000313" key="8">
    <source>
        <dbReference type="EMBL" id="KAJ1918589.1"/>
    </source>
</evidence>
<dbReference type="GO" id="GO:0000981">
    <property type="term" value="F:DNA-binding transcription factor activity, RNA polymerase II-specific"/>
    <property type="evidence" value="ECO:0007669"/>
    <property type="project" value="TreeGrafter"/>
</dbReference>
<dbReference type="PANTHER" id="PTHR46078">
    <property type="entry name" value="FORKHEAD BOX PROTEIN J2 FAMILY MEMBER"/>
    <property type="match status" value="1"/>
</dbReference>
<dbReference type="InterPro" id="IPR001766">
    <property type="entry name" value="Fork_head_dom"/>
</dbReference>
<keyword evidence="2 5" id="KW-0238">DNA-binding</keyword>
<evidence type="ECO:0000256" key="4">
    <source>
        <dbReference type="ARBA" id="ARBA00023242"/>
    </source>
</evidence>
<dbReference type="PROSITE" id="PS00658">
    <property type="entry name" value="FORK_HEAD_2"/>
    <property type="match status" value="1"/>
</dbReference>
<evidence type="ECO:0000256" key="5">
    <source>
        <dbReference type="PROSITE-ProRule" id="PRU00089"/>
    </source>
</evidence>
<dbReference type="PROSITE" id="PS00657">
    <property type="entry name" value="FORK_HEAD_1"/>
    <property type="match status" value="1"/>
</dbReference>
<dbReference type="InterPro" id="IPR018122">
    <property type="entry name" value="TF_fork_head_CS_1"/>
</dbReference>
<feature type="compositionally biased region" description="Low complexity" evidence="6">
    <location>
        <begin position="623"/>
        <end position="635"/>
    </location>
</feature>
<evidence type="ECO:0000256" key="2">
    <source>
        <dbReference type="ARBA" id="ARBA00023125"/>
    </source>
</evidence>
<evidence type="ECO:0000259" key="7">
    <source>
        <dbReference type="PROSITE" id="PS50039"/>
    </source>
</evidence>
<dbReference type="InterPro" id="IPR045912">
    <property type="entry name" value="FOXJ2/3-like"/>
</dbReference>
<evidence type="ECO:0000256" key="1">
    <source>
        <dbReference type="ARBA" id="ARBA00023015"/>
    </source>
</evidence>
<reference evidence="8" key="1">
    <citation type="submission" date="2022-07" db="EMBL/GenBank/DDBJ databases">
        <title>Phylogenomic reconstructions and comparative analyses of Kickxellomycotina fungi.</title>
        <authorList>
            <person name="Reynolds N.K."/>
            <person name="Stajich J.E."/>
            <person name="Barry K."/>
            <person name="Grigoriev I.V."/>
            <person name="Crous P."/>
            <person name="Smith M.E."/>
        </authorList>
    </citation>
    <scope>NUCLEOTIDE SEQUENCE</scope>
    <source>
        <strain evidence="8">NBRC 100468</strain>
    </source>
</reference>
<proteinExistence type="predicted"/>
<feature type="DNA-binding region" description="Fork-head" evidence="5">
    <location>
        <begin position="232"/>
        <end position="327"/>
    </location>
</feature>
<evidence type="ECO:0000313" key="9">
    <source>
        <dbReference type="Proteomes" id="UP001150538"/>
    </source>
</evidence>
<dbReference type="GO" id="GO:0005634">
    <property type="term" value="C:nucleus"/>
    <property type="evidence" value="ECO:0007669"/>
    <property type="project" value="UniProtKB-SubCell"/>
</dbReference>
<evidence type="ECO:0000256" key="6">
    <source>
        <dbReference type="SAM" id="MobiDB-lite"/>
    </source>
</evidence>
<keyword evidence="9" id="KW-1185">Reference proteome</keyword>
<name>A0A9W8DP08_9FUNG</name>
<feature type="domain" description="Fork-head" evidence="7">
    <location>
        <begin position="232"/>
        <end position="327"/>
    </location>
</feature>
<dbReference type="GO" id="GO:0000978">
    <property type="term" value="F:RNA polymerase II cis-regulatory region sequence-specific DNA binding"/>
    <property type="evidence" value="ECO:0007669"/>
    <property type="project" value="TreeGrafter"/>
</dbReference>
<gene>
    <name evidence="8" type="ORF">H4219_002526</name>
</gene>
<feature type="region of interest" description="Disordered" evidence="6">
    <location>
        <begin position="1"/>
        <end position="40"/>
    </location>
</feature>
<comment type="caution">
    <text evidence="8">The sequence shown here is derived from an EMBL/GenBank/DDBJ whole genome shotgun (WGS) entry which is preliminary data.</text>
</comment>
<protein>
    <recommendedName>
        <fullName evidence="7">Fork-head domain-containing protein</fullName>
    </recommendedName>
</protein>
<sequence>MSQPHCYGQVYQQAQDPQNGQQQQQQEHIHHHHHQQLQQRGCGINEEPLFPTYQRKILPYPIQTHHSLPTSGSYSNTRQNFVPIVPLDVSHQYDAAGIVDLTKKQSGLYHLRPPHTLSSSAYSAAAFPTIPQSQAAVPLSVGRNEALLSQQYQAQIIGESHYACSPQFLDLNCRPKMDKILAFLLPKDQSCEGSLHGTADGPNTTNGGSSIVNDLGALLSGKAKIRMNTVGKPPFSYATLIAYAILNHVYGKKTLSEIYDWMMDHFSHFESGKSGWRNSIRHNLSLNKIFVHVPRTFNEPGKGSYWTVDLRNLYDVLNSTNRGHSHNHSQHQRTISRSVDRVAVHPISPALQDPTQSSRMVLPVSSLAHQQASSLDTPTLQVPISSTHPISQLSSSMQSIGSAQFSAFNPSLTIPETTLGATNSPMFESHPLTPVLFPPSLAASGATNLFQDFGIVPSDPIAQHLMQRRPSSASPTTKTRKMPRLSITSLFSSQNQPRLQDNGIFNEQLHQAQMNSSGDMNHEATEASSSIGCGSQKYGASLGAMDNSMVGQQDAPMILIPNVTDQISSPTAIFHIDDDTAAGSFIRAQQNLAATSENTSNPKSFDWGNIFMSSGMDSSLSNANSSSISSFTLTSQGPPFTPNSAVDRLKRPHP</sequence>
<dbReference type="InterPro" id="IPR036388">
    <property type="entry name" value="WH-like_DNA-bd_sf"/>
</dbReference>
<dbReference type="InterPro" id="IPR036390">
    <property type="entry name" value="WH_DNA-bd_sf"/>
</dbReference>
<dbReference type="PANTHER" id="PTHR46078:SF2">
    <property type="entry name" value="FORK-HEAD DOMAIN-CONTAINING PROTEIN"/>
    <property type="match status" value="1"/>
</dbReference>
<dbReference type="SMART" id="SM00339">
    <property type="entry name" value="FH"/>
    <property type="match status" value="1"/>
</dbReference>
<dbReference type="PRINTS" id="PR00053">
    <property type="entry name" value="FORKHEAD"/>
</dbReference>
<feature type="compositionally biased region" description="Low complexity" evidence="6">
    <location>
        <begin position="12"/>
        <end position="26"/>
    </location>
</feature>
<keyword evidence="1" id="KW-0805">Transcription regulation</keyword>
<dbReference type="FunFam" id="1.10.10.10:FF:000135">
    <property type="entry name" value="forkhead box protein G1"/>
    <property type="match status" value="1"/>
</dbReference>
<keyword evidence="3" id="KW-0804">Transcription</keyword>
<dbReference type="AlphaFoldDB" id="A0A9W8DP08"/>
<dbReference type="CDD" id="cd20024">
    <property type="entry name" value="FH_FOXJ2-like"/>
    <property type="match status" value="1"/>
</dbReference>
<dbReference type="Pfam" id="PF00250">
    <property type="entry name" value="Forkhead"/>
    <property type="match status" value="1"/>
</dbReference>
<dbReference type="InterPro" id="IPR030456">
    <property type="entry name" value="TF_fork_head_CS_2"/>
</dbReference>
<dbReference type="EMBL" id="JANBPU010000042">
    <property type="protein sequence ID" value="KAJ1918589.1"/>
    <property type="molecule type" value="Genomic_DNA"/>
</dbReference>
<accession>A0A9W8DP08</accession>
<dbReference type="Gene3D" id="1.10.10.10">
    <property type="entry name" value="Winged helix-like DNA-binding domain superfamily/Winged helix DNA-binding domain"/>
    <property type="match status" value="1"/>
</dbReference>
<dbReference type="PROSITE" id="PS50039">
    <property type="entry name" value="FORK_HEAD_3"/>
    <property type="match status" value="1"/>
</dbReference>
<keyword evidence="4 5" id="KW-0539">Nucleus</keyword>
<evidence type="ECO:0000256" key="3">
    <source>
        <dbReference type="ARBA" id="ARBA00023163"/>
    </source>
</evidence>
<dbReference type="Proteomes" id="UP001150538">
    <property type="component" value="Unassembled WGS sequence"/>
</dbReference>
<feature type="region of interest" description="Disordered" evidence="6">
    <location>
        <begin position="623"/>
        <end position="654"/>
    </location>
</feature>